<dbReference type="AlphaFoldDB" id="A0A7J7MWR6"/>
<dbReference type="GO" id="GO:0005545">
    <property type="term" value="F:1-phosphatidylinositol binding"/>
    <property type="evidence" value="ECO:0007669"/>
    <property type="project" value="InterPro"/>
</dbReference>
<evidence type="ECO:0000256" key="2">
    <source>
        <dbReference type="ARBA" id="ARBA00004555"/>
    </source>
</evidence>
<name>A0A7J7MWR6_9MAGN</name>
<sequence length="604" mass="68213">MPSKLRKAIGAVKDQTSISFAKVIRNNSVNLDVAVLKATTHEEVPVEDRYVNEVVLLTSSDKLYASSCTQIIAKRIGRTRNWIVALKALMLVLRIFQEGDPYFPREILQAMKRGSKILNLSSFRDDSNSSPWDYTAFVRTFALYLDERLDCFLAGKLQRQKDPQQLMRTVRDMKPAVLLDKITYWQRLLDRAIGTRPTGAAKNNRLVQISLYSVVRESFDLYRDISDGLALLLDRFFHLQYQSCASAYQMCIKASKQFEELSGYYTLCKNIGVGRMSEYPSVQKISDELIETLQEFLKDQASFPSRSLPPQLLLIAPPLTAEDTKSSSKQCDISPDRISRGMDSDKGLEAPRTLLEDLISGTTCPPISVDLERHGDHLRQQSTLDELMNSNISFDQNHYLEQLANKYAPIEDLLIMDIGATSPSMTADQRNSSVMDLGILFDQAHQEPQQEQPSVSGYNAAENGRDGWELVLVETASNILESPVQVHDQPEYQHQINYINPFLTGANEISPAYNTTPSTTTPPPTFDAFACFPTFQATPTFCAESSNNNTFGISQVENYPFTSFSPAVERVQTTEDPVNQQQHFLHEQQLWLQHQNKIIAKHVV</sequence>
<keyword evidence="8" id="KW-0968">Cytoplasmic vesicle</keyword>
<organism evidence="11 12">
    <name type="scientific">Kingdonia uniflora</name>
    <dbReference type="NCBI Taxonomy" id="39325"/>
    <lineage>
        <taxon>Eukaryota</taxon>
        <taxon>Viridiplantae</taxon>
        <taxon>Streptophyta</taxon>
        <taxon>Embryophyta</taxon>
        <taxon>Tracheophyta</taxon>
        <taxon>Spermatophyta</taxon>
        <taxon>Magnoliopsida</taxon>
        <taxon>Ranunculales</taxon>
        <taxon>Circaeasteraceae</taxon>
        <taxon>Kingdonia</taxon>
    </lineage>
</organism>
<proteinExistence type="predicted"/>
<keyword evidence="5" id="KW-0333">Golgi apparatus</keyword>
<dbReference type="SMART" id="SM00273">
    <property type="entry name" value="ENTH"/>
    <property type="match status" value="1"/>
</dbReference>
<dbReference type="Pfam" id="PF07651">
    <property type="entry name" value="ANTH"/>
    <property type="match status" value="1"/>
</dbReference>
<keyword evidence="4" id="KW-0254">Endocytosis</keyword>
<dbReference type="GO" id="GO:0005905">
    <property type="term" value="C:clathrin-coated pit"/>
    <property type="evidence" value="ECO:0007669"/>
    <property type="project" value="UniProtKB-SubCell"/>
</dbReference>
<dbReference type="GO" id="GO:0005794">
    <property type="term" value="C:Golgi apparatus"/>
    <property type="evidence" value="ECO:0007669"/>
    <property type="project" value="UniProtKB-SubCell"/>
</dbReference>
<dbReference type="Gene3D" id="1.20.58.150">
    <property type="entry name" value="ANTH domain"/>
    <property type="match status" value="1"/>
</dbReference>
<dbReference type="GO" id="GO:0048268">
    <property type="term" value="P:clathrin coat assembly"/>
    <property type="evidence" value="ECO:0007669"/>
    <property type="project" value="InterPro"/>
</dbReference>
<evidence type="ECO:0000259" key="10">
    <source>
        <dbReference type="PROSITE" id="PS50942"/>
    </source>
</evidence>
<dbReference type="SUPFAM" id="SSF89009">
    <property type="entry name" value="GAT-like domain"/>
    <property type="match status" value="1"/>
</dbReference>
<keyword evidence="12" id="KW-1185">Reference proteome</keyword>
<feature type="compositionally biased region" description="Basic and acidic residues" evidence="9">
    <location>
        <begin position="334"/>
        <end position="346"/>
    </location>
</feature>
<dbReference type="PANTHER" id="PTHR22951:SF75">
    <property type="entry name" value="CLATHRIN COAT ASSEMBLY PROTEIN AP180"/>
    <property type="match status" value="1"/>
</dbReference>
<dbReference type="GO" id="GO:0072583">
    <property type="term" value="P:clathrin-dependent endocytosis"/>
    <property type="evidence" value="ECO:0007669"/>
    <property type="project" value="InterPro"/>
</dbReference>
<evidence type="ECO:0000256" key="7">
    <source>
        <dbReference type="ARBA" id="ARBA00023176"/>
    </source>
</evidence>
<dbReference type="InterPro" id="IPR048050">
    <property type="entry name" value="ANTH_N_plant"/>
</dbReference>
<dbReference type="Gene3D" id="1.25.40.90">
    <property type="match status" value="1"/>
</dbReference>
<evidence type="ECO:0000256" key="9">
    <source>
        <dbReference type="SAM" id="MobiDB-lite"/>
    </source>
</evidence>
<evidence type="ECO:0000313" key="12">
    <source>
        <dbReference type="Proteomes" id="UP000541444"/>
    </source>
</evidence>
<evidence type="ECO:0000313" key="11">
    <source>
        <dbReference type="EMBL" id="KAF6159138.1"/>
    </source>
</evidence>
<dbReference type="Proteomes" id="UP000541444">
    <property type="component" value="Unassembled WGS sequence"/>
</dbReference>
<dbReference type="InterPro" id="IPR014712">
    <property type="entry name" value="ANTH_dom_sf"/>
</dbReference>
<dbReference type="GO" id="GO:0000149">
    <property type="term" value="F:SNARE binding"/>
    <property type="evidence" value="ECO:0007669"/>
    <property type="project" value="TreeGrafter"/>
</dbReference>
<dbReference type="PROSITE" id="PS50942">
    <property type="entry name" value="ENTH"/>
    <property type="match status" value="1"/>
</dbReference>
<gene>
    <name evidence="11" type="ORF">GIB67_032755</name>
</gene>
<evidence type="ECO:0000256" key="4">
    <source>
        <dbReference type="ARBA" id="ARBA00022583"/>
    </source>
</evidence>
<dbReference type="EMBL" id="JACGCM010001204">
    <property type="protein sequence ID" value="KAF6159138.1"/>
    <property type="molecule type" value="Genomic_DNA"/>
</dbReference>
<keyword evidence="7" id="KW-0168">Coated pit</keyword>
<evidence type="ECO:0000256" key="8">
    <source>
        <dbReference type="ARBA" id="ARBA00023329"/>
    </source>
</evidence>
<evidence type="ECO:0000256" key="6">
    <source>
        <dbReference type="ARBA" id="ARBA00023136"/>
    </source>
</evidence>
<dbReference type="InterPro" id="IPR011417">
    <property type="entry name" value="ANTH_dom"/>
</dbReference>
<dbReference type="GO" id="GO:0006900">
    <property type="term" value="P:vesicle budding from membrane"/>
    <property type="evidence" value="ECO:0007669"/>
    <property type="project" value="TreeGrafter"/>
</dbReference>
<dbReference type="GO" id="GO:0005546">
    <property type="term" value="F:phosphatidylinositol-4,5-bisphosphate binding"/>
    <property type="evidence" value="ECO:0007669"/>
    <property type="project" value="TreeGrafter"/>
</dbReference>
<accession>A0A7J7MWR6</accession>
<dbReference type="PANTHER" id="PTHR22951">
    <property type="entry name" value="CLATHRIN ASSEMBLY PROTEIN"/>
    <property type="match status" value="1"/>
</dbReference>
<dbReference type="InterPro" id="IPR008942">
    <property type="entry name" value="ENTH_VHS"/>
</dbReference>
<evidence type="ECO:0000256" key="5">
    <source>
        <dbReference type="ARBA" id="ARBA00023034"/>
    </source>
</evidence>
<feature type="region of interest" description="Disordered" evidence="9">
    <location>
        <begin position="323"/>
        <end position="346"/>
    </location>
</feature>
<reference evidence="11 12" key="1">
    <citation type="journal article" date="2020" name="IScience">
        <title>Genome Sequencing of the Endangered Kingdonia uniflora (Circaeasteraceae, Ranunculales) Reveals Potential Mechanisms of Evolutionary Specialization.</title>
        <authorList>
            <person name="Sun Y."/>
            <person name="Deng T."/>
            <person name="Zhang A."/>
            <person name="Moore M.J."/>
            <person name="Landis J.B."/>
            <person name="Lin N."/>
            <person name="Zhang H."/>
            <person name="Zhang X."/>
            <person name="Huang J."/>
            <person name="Zhang X."/>
            <person name="Sun H."/>
            <person name="Wang H."/>
        </authorList>
    </citation>
    <scope>NUCLEOTIDE SEQUENCE [LARGE SCALE GENOMIC DNA]</scope>
    <source>
        <strain evidence="11">TB1705</strain>
        <tissue evidence="11">Leaf</tissue>
    </source>
</reference>
<evidence type="ECO:0000256" key="3">
    <source>
        <dbReference type="ARBA" id="ARBA00004600"/>
    </source>
</evidence>
<evidence type="ECO:0000256" key="1">
    <source>
        <dbReference type="ARBA" id="ARBA00004132"/>
    </source>
</evidence>
<dbReference type="FunFam" id="1.25.40.90:FF:000019">
    <property type="entry name" value="Clathrin coat assembly protein"/>
    <property type="match status" value="1"/>
</dbReference>
<dbReference type="GO" id="GO:0032050">
    <property type="term" value="F:clathrin heavy chain binding"/>
    <property type="evidence" value="ECO:0007669"/>
    <property type="project" value="TreeGrafter"/>
</dbReference>
<dbReference type="InterPro" id="IPR045192">
    <property type="entry name" value="AP180-like"/>
</dbReference>
<comment type="subcellular location">
    <subcellularLocation>
        <location evidence="1">Cytoplasmic vesicle</location>
        <location evidence="1">Clathrin-coated vesicle</location>
    </subcellularLocation>
    <subcellularLocation>
        <location evidence="2">Golgi apparatus</location>
    </subcellularLocation>
    <subcellularLocation>
        <location evidence="3">Membrane</location>
        <location evidence="3">Clathrin-coated pit</location>
    </subcellularLocation>
</comment>
<feature type="domain" description="ENTH" evidence="10">
    <location>
        <begin position="23"/>
        <end position="159"/>
    </location>
</feature>
<dbReference type="FunFam" id="1.20.58.150:FF:000005">
    <property type="entry name" value="putative clathrin assembly protein At2g25430"/>
    <property type="match status" value="1"/>
</dbReference>
<dbReference type="SUPFAM" id="SSF48464">
    <property type="entry name" value="ENTH/VHS domain"/>
    <property type="match status" value="1"/>
</dbReference>
<protein>
    <recommendedName>
        <fullName evidence="10">ENTH domain-containing protein</fullName>
    </recommendedName>
</protein>
<dbReference type="OrthoDB" id="44015at2759"/>
<dbReference type="GO" id="GO:0030136">
    <property type="term" value="C:clathrin-coated vesicle"/>
    <property type="evidence" value="ECO:0007669"/>
    <property type="project" value="UniProtKB-SubCell"/>
</dbReference>
<comment type="caution">
    <text evidence="11">The sequence shown here is derived from an EMBL/GenBank/DDBJ whole genome shotgun (WGS) entry which is preliminary data.</text>
</comment>
<keyword evidence="6" id="KW-0472">Membrane</keyword>
<dbReference type="InterPro" id="IPR013809">
    <property type="entry name" value="ENTH"/>
</dbReference>
<dbReference type="CDD" id="cd16987">
    <property type="entry name" value="ANTH_N_AP180_plant"/>
    <property type="match status" value="1"/>
</dbReference>